<dbReference type="EMBL" id="OW240913">
    <property type="protein sequence ID" value="CAH2245654.1"/>
    <property type="molecule type" value="Genomic_DNA"/>
</dbReference>
<proteinExistence type="predicted"/>
<reference evidence="1" key="1">
    <citation type="submission" date="2022-03" db="EMBL/GenBank/DDBJ databases">
        <authorList>
            <person name="Alioto T."/>
            <person name="Alioto T."/>
            <person name="Gomez Garrido J."/>
        </authorList>
    </citation>
    <scope>NUCLEOTIDE SEQUENCE</scope>
</reference>
<dbReference type="Proteomes" id="UP001295444">
    <property type="component" value="Chromosome 02"/>
</dbReference>
<gene>
    <name evidence="1" type="ORF">PECUL_23A024893</name>
</gene>
<protein>
    <submittedName>
        <fullName evidence="1">Uncharacterized protein</fullName>
    </submittedName>
</protein>
<keyword evidence="2" id="KW-1185">Reference proteome</keyword>
<evidence type="ECO:0000313" key="1">
    <source>
        <dbReference type="EMBL" id="CAH2245654.1"/>
    </source>
</evidence>
<name>A0AAD1VSC1_PELCU</name>
<accession>A0AAD1VSC1</accession>
<evidence type="ECO:0000313" key="2">
    <source>
        <dbReference type="Proteomes" id="UP001295444"/>
    </source>
</evidence>
<organism evidence="1 2">
    <name type="scientific">Pelobates cultripes</name>
    <name type="common">Western spadefoot toad</name>
    <dbReference type="NCBI Taxonomy" id="61616"/>
    <lineage>
        <taxon>Eukaryota</taxon>
        <taxon>Metazoa</taxon>
        <taxon>Chordata</taxon>
        <taxon>Craniata</taxon>
        <taxon>Vertebrata</taxon>
        <taxon>Euteleostomi</taxon>
        <taxon>Amphibia</taxon>
        <taxon>Batrachia</taxon>
        <taxon>Anura</taxon>
        <taxon>Pelobatoidea</taxon>
        <taxon>Pelobatidae</taxon>
        <taxon>Pelobates</taxon>
    </lineage>
</organism>
<sequence length="94" mass="10421">MSNPGSSQPIIVLRHASPQQQLSPYWLAQTGSTMCRPITIVSPPRSLALIGRLESTQRTPDSVIGRSVWVGGFYRYSRVCQDAVKRPLVSVILR</sequence>
<dbReference type="AlphaFoldDB" id="A0AAD1VSC1"/>